<dbReference type="SUPFAM" id="SSF55874">
    <property type="entry name" value="ATPase domain of HSP90 chaperone/DNA topoisomerase II/histidine kinase"/>
    <property type="match status" value="1"/>
</dbReference>
<organism evidence="11 12">
    <name type="scientific">Paraburkholderia phenoliruptrix</name>
    <dbReference type="NCBI Taxonomy" id="252970"/>
    <lineage>
        <taxon>Bacteria</taxon>
        <taxon>Pseudomonadati</taxon>
        <taxon>Pseudomonadota</taxon>
        <taxon>Betaproteobacteria</taxon>
        <taxon>Burkholderiales</taxon>
        <taxon>Burkholderiaceae</taxon>
        <taxon>Paraburkholderia</taxon>
    </lineage>
</organism>
<evidence type="ECO:0000256" key="2">
    <source>
        <dbReference type="ARBA" id="ARBA00004429"/>
    </source>
</evidence>
<sequence>MQQPGAAPWNAAAAYDRAPCGLLVAAAGGKIVHVNRTFCGWLGFSTPELVETRSFQDLLTVGGKIFLQTHVMPLLQMQRSVAEIKLDLRNTHGLVVPMLVNISRVNHADSELDEFACMIMSDRHKYERELVVARRRLEESLKAREAAELALRAADRRKDEFLAMLAHELRNPLGAMSTAIALLQRQPSADTGQDVPVELLARQLAQASRLTDDLLDASRIAEGKIEVKKAPVEIGAIMHEVIESTRARHFECGASHEVETRLPTEHIYVHADRVRLAQVTQNLLNNALRYTPPGGKIWLAVSRQGDEAVITVSDNGIGIPAEDLPTIFDMFAQAPSGRGRLVGGLGVGLALVRALVELHQGRVTVHSSGPGQGSTFEVRLPALRDAPQPLGKPTNQSHAPCWTSRRVLVVDDNEGAASSLSTLLEVEGHTVGMATSGLDALRAVDDVVPEAVILDLGLPDIDGREVARRIRENHGSNVALIALTGWSPDKDAATRPTDFDAYLVKPVDVDALLSAIERTSAQ</sequence>
<dbReference type="Pfam" id="PF02518">
    <property type="entry name" value="HATPase_c"/>
    <property type="match status" value="1"/>
</dbReference>
<dbReference type="GO" id="GO:0005886">
    <property type="term" value="C:plasma membrane"/>
    <property type="evidence" value="ECO:0007669"/>
    <property type="project" value="UniProtKB-SubCell"/>
</dbReference>
<comment type="subcellular location">
    <subcellularLocation>
        <location evidence="2">Cell inner membrane</location>
        <topology evidence="2">Multi-pass membrane protein</topology>
    </subcellularLocation>
</comment>
<proteinExistence type="predicted"/>
<dbReference type="PROSITE" id="PS50110">
    <property type="entry name" value="RESPONSE_REGULATORY"/>
    <property type="match status" value="1"/>
</dbReference>
<dbReference type="SMART" id="SM00387">
    <property type="entry name" value="HATPase_c"/>
    <property type="match status" value="1"/>
</dbReference>
<dbReference type="SUPFAM" id="SSF52172">
    <property type="entry name" value="CheY-like"/>
    <property type="match status" value="1"/>
</dbReference>
<dbReference type="InterPro" id="IPR036890">
    <property type="entry name" value="HATPase_C_sf"/>
</dbReference>
<dbReference type="PROSITE" id="PS50109">
    <property type="entry name" value="HIS_KIN"/>
    <property type="match status" value="1"/>
</dbReference>
<evidence type="ECO:0000313" key="12">
    <source>
        <dbReference type="Proteomes" id="UP000494249"/>
    </source>
</evidence>
<dbReference type="Pfam" id="PF00072">
    <property type="entry name" value="Response_reg"/>
    <property type="match status" value="1"/>
</dbReference>
<feature type="domain" description="Histidine kinase" evidence="9">
    <location>
        <begin position="164"/>
        <end position="384"/>
    </location>
</feature>
<dbReference type="InterPro" id="IPR005467">
    <property type="entry name" value="His_kinase_dom"/>
</dbReference>
<dbReference type="EC" id="2.7.13.3" evidence="3"/>
<keyword evidence="4 7" id="KW-0597">Phosphoprotein</keyword>
<dbReference type="InterPro" id="IPR000014">
    <property type="entry name" value="PAS"/>
</dbReference>
<evidence type="ECO:0000256" key="5">
    <source>
        <dbReference type="ARBA" id="ARBA00022679"/>
    </source>
</evidence>
<gene>
    <name evidence="11" type="primary">rcsC_15</name>
    <name evidence="11" type="ORF">LMG22037_01667</name>
</gene>
<dbReference type="CDD" id="cd00130">
    <property type="entry name" value="PAS"/>
    <property type="match status" value="1"/>
</dbReference>
<dbReference type="EMBL" id="CADIKB010000005">
    <property type="protein sequence ID" value="CAB3665135.1"/>
    <property type="molecule type" value="Genomic_DNA"/>
</dbReference>
<dbReference type="SUPFAM" id="SSF55785">
    <property type="entry name" value="PYP-like sensor domain (PAS domain)"/>
    <property type="match status" value="1"/>
</dbReference>
<dbReference type="InterPro" id="IPR011006">
    <property type="entry name" value="CheY-like_superfamily"/>
</dbReference>
<dbReference type="NCBIfam" id="TIGR00229">
    <property type="entry name" value="sensory_box"/>
    <property type="match status" value="1"/>
</dbReference>
<evidence type="ECO:0000256" key="8">
    <source>
        <dbReference type="SAM" id="Coils"/>
    </source>
</evidence>
<evidence type="ECO:0000259" key="9">
    <source>
        <dbReference type="PROSITE" id="PS50109"/>
    </source>
</evidence>
<dbReference type="CDD" id="cd00075">
    <property type="entry name" value="HATPase"/>
    <property type="match status" value="1"/>
</dbReference>
<dbReference type="InterPro" id="IPR003661">
    <property type="entry name" value="HisK_dim/P_dom"/>
</dbReference>
<name>A0A6J5ADU7_9BURK</name>
<evidence type="ECO:0000256" key="7">
    <source>
        <dbReference type="PROSITE-ProRule" id="PRU00169"/>
    </source>
</evidence>
<dbReference type="PANTHER" id="PTHR43547:SF2">
    <property type="entry name" value="HYBRID SIGNAL TRANSDUCTION HISTIDINE KINASE C"/>
    <property type="match status" value="1"/>
</dbReference>
<dbReference type="InterPro" id="IPR001789">
    <property type="entry name" value="Sig_transdc_resp-reg_receiver"/>
</dbReference>
<feature type="coiled-coil region" evidence="8">
    <location>
        <begin position="123"/>
        <end position="157"/>
    </location>
</feature>
<dbReference type="Gene3D" id="3.30.450.20">
    <property type="entry name" value="PAS domain"/>
    <property type="match status" value="1"/>
</dbReference>
<evidence type="ECO:0000256" key="1">
    <source>
        <dbReference type="ARBA" id="ARBA00000085"/>
    </source>
</evidence>
<dbReference type="SMART" id="SM00388">
    <property type="entry name" value="HisKA"/>
    <property type="match status" value="1"/>
</dbReference>
<dbReference type="PANTHER" id="PTHR43547">
    <property type="entry name" value="TWO-COMPONENT HISTIDINE KINASE"/>
    <property type="match status" value="1"/>
</dbReference>
<evidence type="ECO:0000256" key="3">
    <source>
        <dbReference type="ARBA" id="ARBA00012438"/>
    </source>
</evidence>
<dbReference type="CDD" id="cd00082">
    <property type="entry name" value="HisKA"/>
    <property type="match status" value="1"/>
</dbReference>
<evidence type="ECO:0000256" key="6">
    <source>
        <dbReference type="ARBA" id="ARBA00022777"/>
    </source>
</evidence>
<dbReference type="Pfam" id="PF00512">
    <property type="entry name" value="HisKA"/>
    <property type="match status" value="1"/>
</dbReference>
<accession>A0A6J5ADU7</accession>
<comment type="catalytic activity">
    <reaction evidence="1">
        <text>ATP + protein L-histidine = ADP + protein N-phospho-L-histidine.</text>
        <dbReference type="EC" id="2.7.13.3"/>
    </reaction>
</comment>
<dbReference type="PRINTS" id="PR00344">
    <property type="entry name" value="BCTRLSENSOR"/>
</dbReference>
<dbReference type="Gene3D" id="3.40.50.2300">
    <property type="match status" value="1"/>
</dbReference>
<dbReference type="FunFam" id="3.30.565.10:FF:000006">
    <property type="entry name" value="Sensor histidine kinase WalK"/>
    <property type="match status" value="1"/>
</dbReference>
<protein>
    <recommendedName>
        <fullName evidence="3">histidine kinase</fullName>
        <ecNumber evidence="3">2.7.13.3</ecNumber>
    </recommendedName>
</protein>
<dbReference type="SMART" id="SM00448">
    <property type="entry name" value="REC"/>
    <property type="match status" value="1"/>
</dbReference>
<dbReference type="SUPFAM" id="SSF47384">
    <property type="entry name" value="Homodimeric domain of signal transducing histidine kinase"/>
    <property type="match status" value="1"/>
</dbReference>
<dbReference type="Gene3D" id="1.10.287.130">
    <property type="match status" value="1"/>
</dbReference>
<feature type="domain" description="Response regulatory" evidence="10">
    <location>
        <begin position="406"/>
        <end position="520"/>
    </location>
</feature>
<keyword evidence="6 11" id="KW-0418">Kinase</keyword>
<feature type="modified residue" description="4-aspartylphosphate" evidence="7">
    <location>
        <position position="455"/>
    </location>
</feature>
<dbReference type="Gene3D" id="3.30.565.10">
    <property type="entry name" value="Histidine kinase-like ATPase, C-terminal domain"/>
    <property type="match status" value="1"/>
</dbReference>
<keyword evidence="5 11" id="KW-0808">Transferase</keyword>
<dbReference type="RefSeq" id="WP_035477428.1">
    <property type="nucleotide sequence ID" value="NZ_CADFGL010000002.1"/>
</dbReference>
<evidence type="ECO:0000259" key="10">
    <source>
        <dbReference type="PROSITE" id="PS50110"/>
    </source>
</evidence>
<evidence type="ECO:0000256" key="4">
    <source>
        <dbReference type="ARBA" id="ARBA00022553"/>
    </source>
</evidence>
<reference evidence="11 12" key="1">
    <citation type="submission" date="2020-04" db="EMBL/GenBank/DDBJ databases">
        <authorList>
            <person name="De Canck E."/>
        </authorList>
    </citation>
    <scope>NUCLEOTIDE SEQUENCE [LARGE SCALE GENOMIC DNA]</scope>
    <source>
        <strain evidence="11 12">LMG 22037</strain>
    </source>
</reference>
<dbReference type="InterPro" id="IPR035965">
    <property type="entry name" value="PAS-like_dom_sf"/>
</dbReference>
<evidence type="ECO:0000313" key="11">
    <source>
        <dbReference type="EMBL" id="CAB3665135.1"/>
    </source>
</evidence>
<dbReference type="GO" id="GO:0000155">
    <property type="term" value="F:phosphorelay sensor kinase activity"/>
    <property type="evidence" value="ECO:0007669"/>
    <property type="project" value="InterPro"/>
</dbReference>
<dbReference type="InterPro" id="IPR036097">
    <property type="entry name" value="HisK_dim/P_sf"/>
</dbReference>
<keyword evidence="8" id="KW-0175">Coiled coil</keyword>
<dbReference type="InterPro" id="IPR004358">
    <property type="entry name" value="Sig_transdc_His_kin-like_C"/>
</dbReference>
<dbReference type="AlphaFoldDB" id="A0A6J5ADU7"/>
<dbReference type="InterPro" id="IPR003594">
    <property type="entry name" value="HATPase_dom"/>
</dbReference>
<dbReference type="Proteomes" id="UP000494249">
    <property type="component" value="Unassembled WGS sequence"/>
</dbReference>